<accession>A0ABQ7SUG0</accession>
<dbReference type="Proteomes" id="UP000826234">
    <property type="component" value="Unassembled WGS sequence"/>
</dbReference>
<reference evidence="1 2" key="1">
    <citation type="journal article" date="2022" name="Gigascience">
        <title>A chromosome-level genome assembly and annotation of the desert horned lizard, Phrynosoma platyrhinos, provides insight into chromosomal rearrangements among reptiles.</title>
        <authorList>
            <person name="Koochekian N."/>
            <person name="Ascanio A."/>
            <person name="Farleigh K."/>
            <person name="Card D.C."/>
            <person name="Schield D.R."/>
            <person name="Castoe T.A."/>
            <person name="Jezkova T."/>
        </authorList>
    </citation>
    <scope>NUCLEOTIDE SEQUENCE [LARGE SCALE GENOMIC DNA]</scope>
    <source>
        <strain evidence="1">NK-2021</strain>
    </source>
</reference>
<dbReference type="EMBL" id="JAIPUX010003289">
    <property type="protein sequence ID" value="KAH0620897.1"/>
    <property type="molecule type" value="Genomic_DNA"/>
</dbReference>
<evidence type="ECO:0000313" key="1">
    <source>
        <dbReference type="EMBL" id="KAH0620897.1"/>
    </source>
</evidence>
<keyword evidence="2" id="KW-1185">Reference proteome</keyword>
<organism evidence="1 2">
    <name type="scientific">Phrynosoma platyrhinos</name>
    <name type="common">Desert horned lizard</name>
    <dbReference type="NCBI Taxonomy" id="52577"/>
    <lineage>
        <taxon>Eukaryota</taxon>
        <taxon>Metazoa</taxon>
        <taxon>Chordata</taxon>
        <taxon>Craniata</taxon>
        <taxon>Vertebrata</taxon>
        <taxon>Euteleostomi</taxon>
        <taxon>Lepidosauria</taxon>
        <taxon>Squamata</taxon>
        <taxon>Bifurcata</taxon>
        <taxon>Unidentata</taxon>
        <taxon>Episquamata</taxon>
        <taxon>Toxicofera</taxon>
        <taxon>Iguania</taxon>
        <taxon>Phrynosomatidae</taxon>
        <taxon>Phrynosomatinae</taxon>
        <taxon>Phrynosoma</taxon>
    </lineage>
</organism>
<evidence type="ECO:0000313" key="2">
    <source>
        <dbReference type="Proteomes" id="UP000826234"/>
    </source>
</evidence>
<name>A0ABQ7SUG0_PHRPL</name>
<comment type="caution">
    <text evidence="1">The sequence shown here is derived from an EMBL/GenBank/DDBJ whole genome shotgun (WGS) entry which is preliminary data.</text>
</comment>
<sequence>MLLYQTPALVACFFPRGRELVVNCFFAILAFPKLSPDLPRVVDAPECVGLEGKGGIVKSKYILALVLGFEYNLASLKSLLCKAEGMGSSSAKLRGGSLFMNVGKLVKQESDMGQAPHVNINPFTPDSLFLQSSVGQCRRRKRTHWNK</sequence>
<protein>
    <submittedName>
        <fullName evidence="1">Uncharacterized protein</fullName>
    </submittedName>
</protein>
<proteinExistence type="predicted"/>
<gene>
    <name evidence="1" type="ORF">JD844_021779</name>
</gene>